<dbReference type="PANTHER" id="PTHR31191">
    <property type="entry name" value="CENTROSOMAL PROTEIN CEP126"/>
    <property type="match status" value="1"/>
</dbReference>
<protein>
    <submittedName>
        <fullName evidence="3">Uncharacterized protein KIAA1377-like</fullName>
    </submittedName>
</protein>
<dbReference type="Proteomes" id="UP000694923">
    <property type="component" value="Unplaced"/>
</dbReference>
<gene>
    <name evidence="3" type="primary">LOC103610364</name>
</gene>
<evidence type="ECO:0000313" key="3">
    <source>
        <dbReference type="RefSeq" id="XP_008592769.1"/>
    </source>
</evidence>
<name>A0ABM0SIS8_GALVR</name>
<dbReference type="PANTHER" id="PTHR31191:SF4">
    <property type="entry name" value="CENTROSOMAL PROTEIN OF 126 KDA"/>
    <property type="match status" value="1"/>
</dbReference>
<proteinExistence type="predicted"/>
<dbReference type="InterPro" id="IPR028257">
    <property type="entry name" value="CEP126"/>
</dbReference>
<organism evidence="2 3">
    <name type="scientific">Galeopterus variegatus</name>
    <name type="common">Malayan flying lemur</name>
    <name type="synonym">Cynocephalus variegatus</name>
    <dbReference type="NCBI Taxonomy" id="482537"/>
    <lineage>
        <taxon>Eukaryota</taxon>
        <taxon>Metazoa</taxon>
        <taxon>Chordata</taxon>
        <taxon>Craniata</taxon>
        <taxon>Vertebrata</taxon>
        <taxon>Euteleostomi</taxon>
        <taxon>Mammalia</taxon>
        <taxon>Eutheria</taxon>
        <taxon>Euarchontoglires</taxon>
        <taxon>Dermoptera</taxon>
        <taxon>Cynocephalidae</taxon>
        <taxon>Galeopterus</taxon>
    </lineage>
</organism>
<evidence type="ECO:0000313" key="2">
    <source>
        <dbReference type="Proteomes" id="UP000694923"/>
    </source>
</evidence>
<accession>A0ABM0SIS8</accession>
<dbReference type="GeneID" id="103610364"/>
<sequence>MKENSRANMAANKNVFQRKLEETQKLLEDQHLSSLQKFCDEVNQITNSETLSSIDSLEAGEHEEIYLTLNMEPSTVIQPNSISLRSANLQSINLNCFDEHKLSFSTTQHINNWLTNVDDPLTQIATPSSDILSKSSVLPSWEHFNNKEQNSSTLSRTVERTTNTANNSVAFAYNPPIFVLDKKMEKTSETSRKRTTDSSGVFKSEKPLATESPTFKFSKAQTTPDSLTREVATFSDQEKYSELTQENRTNSIPTSFVPEATPLVLPSNTQSARPLERNSIDIKEINPVQCSDKLDELKGVKGEKIKYFNCNKEDLPLFPDKFQTAYIPHNPDLKDKKQKIAETSTLLSNVISDHDLVGQHMKMKYNIHDRNNVRFLKSILKKESKYEHDYLKALIINQDFTFGSQKAAAIRDSIELTKEKEKGAEIPKTIKKLRWFDETSNRENNAEDNHLLKNRTGTPQQWSQQFHMKSGAGSNIISVPASCVVNAADRKKSKVDSVSENVAALDGFGTDHVPLNCFMPSGYNFAEQAWPASKKEESKILVHNNDSKTQKGNQRGGAKVIRRTGSAKVRSGFIYTNRKGSVIQPQSASKANTFIQAQGKLIIPHPPKSTSNIRSGKHIQVSQCQSVRPENSQNIVTHNCCNSKHVLPTEHNLNQWNQESNHPISEACSDLVTVIPSLPSYCSSECHTLAKINHSNGTQMAAQQGGALYCTQRSPVCEESYQSVTLRTTEDSVPLRKRGDSILCQNERVTDFTIMRRKRIIEKKQSLLEQKRQNPGSVGQKYSEEMNNLGQSVQLSSSEPKQTTRGTSNMEEVSDSTSEFLMAENLVKASVPEDEILSIMNSKHLQTPSLALNKTQQFNICALSAEEQKILQSLNHLNKRLQYIQETFSKNPPIKNTLQVIPLLNRQPKASLSPNVGSRLQRKY</sequence>
<reference evidence="3" key="1">
    <citation type="submission" date="2025-08" db="UniProtKB">
        <authorList>
            <consortium name="RefSeq"/>
        </authorList>
    </citation>
    <scope>IDENTIFICATION</scope>
</reference>
<dbReference type="Pfam" id="PF15352">
    <property type="entry name" value="K1377"/>
    <property type="match status" value="1"/>
</dbReference>
<keyword evidence="2" id="KW-1185">Reference proteome</keyword>
<feature type="region of interest" description="Disordered" evidence="1">
    <location>
        <begin position="791"/>
        <end position="814"/>
    </location>
</feature>
<evidence type="ECO:0000256" key="1">
    <source>
        <dbReference type="SAM" id="MobiDB-lite"/>
    </source>
</evidence>
<dbReference type="RefSeq" id="XP_008592769.1">
    <property type="nucleotide sequence ID" value="XM_008594547.1"/>
</dbReference>